<feature type="compositionally biased region" description="Basic and acidic residues" evidence="2">
    <location>
        <begin position="446"/>
        <end position="455"/>
    </location>
</feature>
<evidence type="ECO:0000313" key="4">
    <source>
        <dbReference type="Proteomes" id="UP000001307"/>
    </source>
</evidence>
<keyword evidence="1" id="KW-0175">Coiled coil</keyword>
<dbReference type="OrthoDB" id="10413955at2759"/>
<dbReference type="AlphaFoldDB" id="E4X0N3"/>
<name>E4X0N3_OIKDI</name>
<dbReference type="InParanoid" id="E4X0N3"/>
<evidence type="ECO:0000256" key="1">
    <source>
        <dbReference type="SAM" id="Coils"/>
    </source>
</evidence>
<protein>
    <submittedName>
        <fullName evidence="3">Uncharacterized protein</fullName>
    </submittedName>
</protein>
<evidence type="ECO:0000313" key="3">
    <source>
        <dbReference type="EMBL" id="CBY23332.1"/>
    </source>
</evidence>
<feature type="coiled-coil region" evidence="1">
    <location>
        <begin position="476"/>
        <end position="510"/>
    </location>
</feature>
<sequence length="671" mass="74132">MICSSEGQCICNDNWISISQNNFDGCRTFQASYVKNDRQCSPETTTAPPTNIDETTAIVDHSNVFNVIEVGEKCPQQWLAVPMQADDNLWNDLDDGLHEHEVAMCAFENLPACTKPLFAAVASSSCHSATLISNYNAVVDELARVSVSGDFDRTCLFAVARAPCSMLDFKAVADAREFAYKFANVVKTHAIDKCGKEHLKNALAPLLMQNIDILDNAANGICPTAPNEVSYDPEAFDNADYASMPIFTTTTSTVADTAPKTTPKPASDISGKFTTLSDGMCAAKAFGRLAPVVFNARAFELVDADQAKASFKEFAEEIGRLGKITVKYEGMRNSRPSCQVASSGKMPCDLLAFPSKEMACQLATRAKKLFLHVRMSCNDSWIKFYGNTIASLLEASKPNSGSCPELGERMGKTKLREYTERHEELNDGVGFKEQINSIKQEIKEDRVSKSEERANRIAKKRERGNTKEKRQQEKLKNMARKRIESAMVEVNKKQQKLEQLRIAIAAAEAGNFALLARDEESDVVVEETPELLMDAGQLDYFEYEEAEESEEAECTVPIAVEIDEAVTFFNALVEAQSSPRSKLLHNAVSHRVKRRFEDVLNFIRLAPGRCPEDGVLASCSDVAMVYGGRRARITDIIEAASQLVQNIEDQCDGATFAEHFLSVHGKAENIF</sequence>
<organism evidence="3">
    <name type="scientific">Oikopleura dioica</name>
    <name type="common">Tunicate</name>
    <dbReference type="NCBI Taxonomy" id="34765"/>
    <lineage>
        <taxon>Eukaryota</taxon>
        <taxon>Metazoa</taxon>
        <taxon>Chordata</taxon>
        <taxon>Tunicata</taxon>
        <taxon>Appendicularia</taxon>
        <taxon>Copelata</taxon>
        <taxon>Oikopleuridae</taxon>
        <taxon>Oikopleura</taxon>
    </lineage>
</organism>
<dbReference type="Proteomes" id="UP000001307">
    <property type="component" value="Unassembled WGS sequence"/>
</dbReference>
<dbReference type="EMBL" id="FN653020">
    <property type="protein sequence ID" value="CBY23332.1"/>
    <property type="molecule type" value="Genomic_DNA"/>
</dbReference>
<reference evidence="3" key="1">
    <citation type="journal article" date="2010" name="Science">
        <title>Plasticity of animal genome architecture unmasked by rapid evolution of a pelagic tunicate.</title>
        <authorList>
            <person name="Denoeud F."/>
            <person name="Henriet S."/>
            <person name="Mungpakdee S."/>
            <person name="Aury J.M."/>
            <person name="Da Silva C."/>
            <person name="Brinkmann H."/>
            <person name="Mikhaleva J."/>
            <person name="Olsen L.C."/>
            <person name="Jubin C."/>
            <person name="Canestro C."/>
            <person name="Bouquet J.M."/>
            <person name="Danks G."/>
            <person name="Poulain J."/>
            <person name="Campsteijn C."/>
            <person name="Adamski M."/>
            <person name="Cross I."/>
            <person name="Yadetie F."/>
            <person name="Muffato M."/>
            <person name="Louis A."/>
            <person name="Butcher S."/>
            <person name="Tsagkogeorga G."/>
            <person name="Konrad A."/>
            <person name="Singh S."/>
            <person name="Jensen M.F."/>
            <person name="Cong E.H."/>
            <person name="Eikeseth-Otteraa H."/>
            <person name="Noel B."/>
            <person name="Anthouard V."/>
            <person name="Porcel B.M."/>
            <person name="Kachouri-Lafond R."/>
            <person name="Nishino A."/>
            <person name="Ugolini M."/>
            <person name="Chourrout P."/>
            <person name="Nishida H."/>
            <person name="Aasland R."/>
            <person name="Huzurbazar S."/>
            <person name="Westhof E."/>
            <person name="Delsuc F."/>
            <person name="Lehrach H."/>
            <person name="Reinhardt R."/>
            <person name="Weissenbach J."/>
            <person name="Roy S.W."/>
            <person name="Artiguenave F."/>
            <person name="Postlethwait J.H."/>
            <person name="Manak J.R."/>
            <person name="Thompson E.M."/>
            <person name="Jaillon O."/>
            <person name="Du Pasquier L."/>
            <person name="Boudinot P."/>
            <person name="Liberles D.A."/>
            <person name="Volff J.N."/>
            <person name="Philippe H."/>
            <person name="Lenhard B."/>
            <person name="Roest Crollius H."/>
            <person name="Wincker P."/>
            <person name="Chourrout D."/>
        </authorList>
    </citation>
    <scope>NUCLEOTIDE SEQUENCE [LARGE SCALE GENOMIC DNA]</scope>
</reference>
<proteinExistence type="predicted"/>
<keyword evidence="4" id="KW-1185">Reference proteome</keyword>
<gene>
    <name evidence="3" type="ORF">GSOID_T00015270001</name>
</gene>
<evidence type="ECO:0000256" key="2">
    <source>
        <dbReference type="SAM" id="MobiDB-lite"/>
    </source>
</evidence>
<feature type="region of interest" description="Disordered" evidence="2">
    <location>
        <begin position="446"/>
        <end position="471"/>
    </location>
</feature>
<accession>E4X0N3</accession>